<organism evidence="1 2">
    <name type="scientific">Mycena albidolilacea</name>
    <dbReference type="NCBI Taxonomy" id="1033008"/>
    <lineage>
        <taxon>Eukaryota</taxon>
        <taxon>Fungi</taxon>
        <taxon>Dikarya</taxon>
        <taxon>Basidiomycota</taxon>
        <taxon>Agaricomycotina</taxon>
        <taxon>Agaricomycetes</taxon>
        <taxon>Agaricomycetidae</taxon>
        <taxon>Agaricales</taxon>
        <taxon>Marasmiineae</taxon>
        <taxon>Mycenaceae</taxon>
        <taxon>Mycena</taxon>
    </lineage>
</organism>
<reference evidence="1" key="1">
    <citation type="submission" date="2023-03" db="EMBL/GenBank/DDBJ databases">
        <title>Massive genome expansion in bonnet fungi (Mycena s.s.) driven by repeated elements and novel gene families across ecological guilds.</title>
        <authorList>
            <consortium name="Lawrence Berkeley National Laboratory"/>
            <person name="Harder C.B."/>
            <person name="Miyauchi S."/>
            <person name="Viragh M."/>
            <person name="Kuo A."/>
            <person name="Thoen E."/>
            <person name="Andreopoulos B."/>
            <person name="Lu D."/>
            <person name="Skrede I."/>
            <person name="Drula E."/>
            <person name="Henrissat B."/>
            <person name="Morin E."/>
            <person name="Kohler A."/>
            <person name="Barry K."/>
            <person name="LaButti K."/>
            <person name="Morin E."/>
            <person name="Salamov A."/>
            <person name="Lipzen A."/>
            <person name="Mereny Z."/>
            <person name="Hegedus B."/>
            <person name="Baldrian P."/>
            <person name="Stursova M."/>
            <person name="Weitz H."/>
            <person name="Taylor A."/>
            <person name="Grigoriev I.V."/>
            <person name="Nagy L.G."/>
            <person name="Martin F."/>
            <person name="Kauserud H."/>
        </authorList>
    </citation>
    <scope>NUCLEOTIDE SEQUENCE</scope>
    <source>
        <strain evidence="1">CBHHK002</strain>
    </source>
</reference>
<dbReference type="AlphaFoldDB" id="A0AAD6Z1I5"/>
<protein>
    <submittedName>
        <fullName evidence="1">Uncharacterized protein</fullName>
    </submittedName>
</protein>
<accession>A0AAD6Z1I5</accession>
<comment type="caution">
    <text evidence="1">The sequence shown here is derived from an EMBL/GenBank/DDBJ whole genome shotgun (WGS) entry which is preliminary data.</text>
</comment>
<evidence type="ECO:0000313" key="2">
    <source>
        <dbReference type="Proteomes" id="UP001218218"/>
    </source>
</evidence>
<gene>
    <name evidence="1" type="ORF">DFH08DRAFT_903649</name>
</gene>
<name>A0AAD6Z1I5_9AGAR</name>
<dbReference type="Proteomes" id="UP001218218">
    <property type="component" value="Unassembled WGS sequence"/>
</dbReference>
<keyword evidence="2" id="KW-1185">Reference proteome</keyword>
<dbReference type="EMBL" id="JARIHO010000103">
    <property type="protein sequence ID" value="KAJ7303688.1"/>
    <property type="molecule type" value="Genomic_DNA"/>
</dbReference>
<proteinExistence type="predicted"/>
<sequence length="181" mass="20562">MRTDNNTAALNDSRLSCLNEDTGWVSNSTQVSSLSLRLFSQTRFNKSTKGTTQAIISMARPQLHHISKFFPIWATARCYLFLLILCNLDEGEGVLEEYFGQTCVGDASNGRGMECEHQGMGQHPWCAFNHSVRLFVCGFPRPDYPSSHPSHVTLSPTNPFSEFTISWWMCERPWFRRLGGF</sequence>
<evidence type="ECO:0000313" key="1">
    <source>
        <dbReference type="EMBL" id="KAJ7303688.1"/>
    </source>
</evidence>